<feature type="transmembrane region" description="Helical" evidence="1">
    <location>
        <begin position="118"/>
        <end position="138"/>
    </location>
</feature>
<dbReference type="Proteomes" id="UP001236507">
    <property type="component" value="Unassembled WGS sequence"/>
</dbReference>
<reference evidence="2 3" key="1">
    <citation type="submission" date="2023-05" db="EMBL/GenBank/DDBJ databases">
        <title>Novel species of genus Flectobacillus isolated from stream in China.</title>
        <authorList>
            <person name="Lu H."/>
        </authorList>
    </citation>
    <scope>NUCLEOTIDE SEQUENCE [LARGE SCALE GENOMIC DNA]</scope>
    <source>
        <strain evidence="2 3">KCTC 42575</strain>
    </source>
</reference>
<sequence>MNTQTYIESGVLEAYLLGVANESEQQQVEQYAYEFPEIADALSQLSVTINQHFMVQAVPPPPVIRDRLKYKEETNDLKKWEFTEQGRQHQEKPKEDASYLEVEYDNTHIKVHKFWRPAFIAVFVLSKIFLVLAVYFYFKAESLIKENAKLQQEVEAKVNR</sequence>
<dbReference type="RefSeq" id="WP_095161404.1">
    <property type="nucleotide sequence ID" value="NZ_JASHIF010000017.1"/>
</dbReference>
<proteinExistence type="predicted"/>
<evidence type="ECO:0000313" key="2">
    <source>
        <dbReference type="EMBL" id="MDI9861078.1"/>
    </source>
</evidence>
<accession>A0ABT6YBV9</accession>
<gene>
    <name evidence="2" type="ORF">QM524_17810</name>
</gene>
<evidence type="ECO:0000256" key="1">
    <source>
        <dbReference type="SAM" id="Phobius"/>
    </source>
</evidence>
<dbReference type="EMBL" id="JASHIF010000017">
    <property type="protein sequence ID" value="MDI9861078.1"/>
    <property type="molecule type" value="Genomic_DNA"/>
</dbReference>
<keyword evidence="1" id="KW-0812">Transmembrane</keyword>
<evidence type="ECO:0000313" key="3">
    <source>
        <dbReference type="Proteomes" id="UP001236507"/>
    </source>
</evidence>
<keyword evidence="3" id="KW-1185">Reference proteome</keyword>
<protein>
    <submittedName>
        <fullName evidence="2">Uncharacterized protein</fullName>
    </submittedName>
</protein>
<keyword evidence="1" id="KW-0472">Membrane</keyword>
<comment type="caution">
    <text evidence="2">The sequence shown here is derived from an EMBL/GenBank/DDBJ whole genome shotgun (WGS) entry which is preliminary data.</text>
</comment>
<name>A0ABT6YBV9_9BACT</name>
<organism evidence="2 3">
    <name type="scientific">Flectobacillus roseus</name>
    <dbReference type="NCBI Taxonomy" id="502259"/>
    <lineage>
        <taxon>Bacteria</taxon>
        <taxon>Pseudomonadati</taxon>
        <taxon>Bacteroidota</taxon>
        <taxon>Cytophagia</taxon>
        <taxon>Cytophagales</taxon>
        <taxon>Flectobacillaceae</taxon>
        <taxon>Flectobacillus</taxon>
    </lineage>
</organism>
<keyword evidence="1" id="KW-1133">Transmembrane helix</keyword>